<reference evidence="2 3" key="1">
    <citation type="submission" date="2019-06" db="EMBL/GenBank/DDBJ databases">
        <authorList>
            <person name="Meng X."/>
        </authorList>
    </citation>
    <scope>NUCLEOTIDE SEQUENCE [LARGE SCALE GENOMIC DNA]</scope>
    <source>
        <strain evidence="2 3">M625</strain>
    </source>
</reference>
<keyword evidence="1" id="KW-0812">Transmembrane</keyword>
<dbReference type="Proteomes" id="UP000315540">
    <property type="component" value="Unassembled WGS sequence"/>
</dbReference>
<comment type="caution">
    <text evidence="2">The sequence shown here is derived from an EMBL/GenBank/DDBJ whole genome shotgun (WGS) entry which is preliminary data.</text>
</comment>
<name>A0A504J4R4_9FLAO</name>
<keyword evidence="3" id="KW-1185">Reference proteome</keyword>
<protein>
    <submittedName>
        <fullName evidence="2">Uncharacterized protein</fullName>
    </submittedName>
</protein>
<keyword evidence="1" id="KW-1133">Transmembrane helix</keyword>
<sequence length="62" mass="6812">MKKITKRKSLLLLSIGMVIIATSQVFSQYFEIPDMAKGSFIGVGIGLLLTSLIFGKFKTEDS</sequence>
<evidence type="ECO:0000313" key="2">
    <source>
        <dbReference type="EMBL" id="TPN82888.1"/>
    </source>
</evidence>
<keyword evidence="1" id="KW-0472">Membrane</keyword>
<accession>A0A504J4R4</accession>
<feature type="transmembrane region" description="Helical" evidence="1">
    <location>
        <begin position="37"/>
        <end position="55"/>
    </location>
</feature>
<evidence type="ECO:0000313" key="3">
    <source>
        <dbReference type="Proteomes" id="UP000315540"/>
    </source>
</evidence>
<organism evidence="2 3">
    <name type="scientific">Aquimarina algicola</name>
    <dbReference type="NCBI Taxonomy" id="2589995"/>
    <lineage>
        <taxon>Bacteria</taxon>
        <taxon>Pseudomonadati</taxon>
        <taxon>Bacteroidota</taxon>
        <taxon>Flavobacteriia</taxon>
        <taxon>Flavobacteriales</taxon>
        <taxon>Flavobacteriaceae</taxon>
        <taxon>Aquimarina</taxon>
    </lineage>
</organism>
<evidence type="ECO:0000256" key="1">
    <source>
        <dbReference type="SAM" id="Phobius"/>
    </source>
</evidence>
<dbReference type="OrthoDB" id="1454590at2"/>
<dbReference type="RefSeq" id="WP_140596296.1">
    <property type="nucleotide sequence ID" value="NZ_VFWZ01000008.1"/>
</dbReference>
<gene>
    <name evidence="2" type="ORF">FHK87_20900</name>
</gene>
<proteinExistence type="predicted"/>
<dbReference type="AlphaFoldDB" id="A0A504J4R4"/>
<dbReference type="EMBL" id="VFWZ01000008">
    <property type="protein sequence ID" value="TPN82888.1"/>
    <property type="molecule type" value="Genomic_DNA"/>
</dbReference>